<organism evidence="7 8">
    <name type="scientific">Babesia divergens</name>
    <dbReference type="NCBI Taxonomy" id="32595"/>
    <lineage>
        <taxon>Eukaryota</taxon>
        <taxon>Sar</taxon>
        <taxon>Alveolata</taxon>
        <taxon>Apicomplexa</taxon>
        <taxon>Aconoidasida</taxon>
        <taxon>Piroplasmida</taxon>
        <taxon>Babesiidae</taxon>
        <taxon>Babesia</taxon>
    </lineage>
</organism>
<comment type="similarity">
    <text evidence="6">Belongs to the Mrp/NBP35 ATP-binding proteins family.</text>
</comment>
<keyword evidence="2" id="KW-0547">Nucleotide-binding</keyword>
<dbReference type="InterPro" id="IPR019591">
    <property type="entry name" value="Mrp/NBP35_ATP-bd"/>
</dbReference>
<protein>
    <submittedName>
        <fullName evidence="7">Uncharacterized protein</fullName>
    </submittedName>
</protein>
<dbReference type="GO" id="GO:0046872">
    <property type="term" value="F:metal ion binding"/>
    <property type="evidence" value="ECO:0007669"/>
    <property type="project" value="UniProtKB-KW"/>
</dbReference>
<dbReference type="InterPro" id="IPR000808">
    <property type="entry name" value="Mrp-like_CS"/>
</dbReference>
<dbReference type="PANTHER" id="PTHR42961">
    <property type="entry name" value="IRON-SULFUR PROTEIN NUBPL"/>
    <property type="match status" value="1"/>
</dbReference>
<dbReference type="EMBL" id="JAHBMH010000034">
    <property type="protein sequence ID" value="KAK1936836.1"/>
    <property type="molecule type" value="Genomic_DNA"/>
</dbReference>
<accession>A0AAD9GE38</accession>
<keyword evidence="4" id="KW-0408">Iron</keyword>
<dbReference type="InterPro" id="IPR044304">
    <property type="entry name" value="NUBPL-like"/>
</dbReference>
<keyword evidence="8" id="KW-1185">Reference proteome</keyword>
<keyword evidence="5" id="KW-0411">Iron-sulfur</keyword>
<dbReference type="InterPro" id="IPR027417">
    <property type="entry name" value="P-loop_NTPase"/>
</dbReference>
<evidence type="ECO:0000256" key="1">
    <source>
        <dbReference type="ARBA" id="ARBA00022723"/>
    </source>
</evidence>
<dbReference type="InterPro" id="IPR033756">
    <property type="entry name" value="YlxH/NBP35"/>
</dbReference>
<evidence type="ECO:0000256" key="4">
    <source>
        <dbReference type="ARBA" id="ARBA00023004"/>
    </source>
</evidence>
<dbReference type="GO" id="GO:0016226">
    <property type="term" value="P:iron-sulfur cluster assembly"/>
    <property type="evidence" value="ECO:0007669"/>
    <property type="project" value="InterPro"/>
</dbReference>
<proteinExistence type="inferred from homology"/>
<comment type="caution">
    <text evidence="7">The sequence shown here is derived from an EMBL/GenBank/DDBJ whole genome shotgun (WGS) entry which is preliminary data.</text>
</comment>
<dbReference type="GO" id="GO:0005524">
    <property type="term" value="F:ATP binding"/>
    <property type="evidence" value="ECO:0007669"/>
    <property type="project" value="UniProtKB-KW"/>
</dbReference>
<evidence type="ECO:0000256" key="5">
    <source>
        <dbReference type="ARBA" id="ARBA00023014"/>
    </source>
</evidence>
<dbReference type="CDD" id="cd02037">
    <property type="entry name" value="Mrp_NBP35"/>
    <property type="match status" value="1"/>
</dbReference>
<dbReference type="PROSITE" id="PS01215">
    <property type="entry name" value="MRP"/>
    <property type="match status" value="1"/>
</dbReference>
<dbReference type="GO" id="GO:0140663">
    <property type="term" value="F:ATP-dependent FeS chaperone activity"/>
    <property type="evidence" value="ECO:0007669"/>
    <property type="project" value="InterPro"/>
</dbReference>
<evidence type="ECO:0000256" key="2">
    <source>
        <dbReference type="ARBA" id="ARBA00022741"/>
    </source>
</evidence>
<dbReference type="Proteomes" id="UP001195914">
    <property type="component" value="Unassembled WGS sequence"/>
</dbReference>
<keyword evidence="3" id="KW-0067">ATP-binding</keyword>
<dbReference type="PANTHER" id="PTHR42961:SF2">
    <property type="entry name" value="IRON-SULFUR PROTEIN NUBPL"/>
    <property type="match status" value="1"/>
</dbReference>
<sequence>MTWNVYRTIAVHGCKGGVGKSTVSAGIALSLVDQGFSVGLCDLDICGPNIACILGADESHVIWRQVKLDEYAIKYDAHAVTPTEDAYQANGACRNESSACCGDVFCDIALDRPDTATTSLLEPKEVHGIKLMSFAFIKSRSDLGYAAYRGPMLDQISSELVLKTDWGRLDYLVLDLPPGTGDVIISLMEEITVSGLVAVSTPHQLSLKDTVKSVRLFQDHQVPIVCIVENMSYFTCDGCNKLHNLFGPSQSARMAESLGVKDSVCLPMMVYGDDIVEYLKSNQEIRRKLGDITRLIIENPATSPAGASPIKRYVAFTQP</sequence>
<reference evidence="7" key="1">
    <citation type="journal article" date="2014" name="Nucleic Acids Res.">
        <title>The evolutionary dynamics of variant antigen genes in Babesia reveal a history of genomic innovation underlying host-parasite interaction.</title>
        <authorList>
            <person name="Jackson A.P."/>
            <person name="Otto T.D."/>
            <person name="Darby A."/>
            <person name="Ramaprasad A."/>
            <person name="Xia D."/>
            <person name="Echaide I.E."/>
            <person name="Farber M."/>
            <person name="Gahlot S."/>
            <person name="Gamble J."/>
            <person name="Gupta D."/>
            <person name="Gupta Y."/>
            <person name="Jackson L."/>
            <person name="Malandrin L."/>
            <person name="Malas T.B."/>
            <person name="Moussa E."/>
            <person name="Nair M."/>
            <person name="Reid A.J."/>
            <person name="Sanders M."/>
            <person name="Sharma J."/>
            <person name="Tracey A."/>
            <person name="Quail M.A."/>
            <person name="Weir W."/>
            <person name="Wastling J.M."/>
            <person name="Hall N."/>
            <person name="Willadsen P."/>
            <person name="Lingelbach K."/>
            <person name="Shiels B."/>
            <person name="Tait A."/>
            <person name="Berriman M."/>
            <person name="Allred D.R."/>
            <person name="Pain A."/>
        </authorList>
    </citation>
    <scope>NUCLEOTIDE SEQUENCE</scope>
    <source>
        <strain evidence="7">1802A</strain>
    </source>
</reference>
<reference evidence="7" key="2">
    <citation type="submission" date="2021-05" db="EMBL/GenBank/DDBJ databases">
        <authorList>
            <person name="Pain A."/>
        </authorList>
    </citation>
    <scope>NUCLEOTIDE SEQUENCE</scope>
    <source>
        <strain evidence="7">1802A</strain>
    </source>
</reference>
<dbReference type="Gene3D" id="3.40.50.300">
    <property type="entry name" value="P-loop containing nucleotide triphosphate hydrolases"/>
    <property type="match status" value="1"/>
</dbReference>
<name>A0AAD9GE38_BABDI</name>
<evidence type="ECO:0000313" key="8">
    <source>
        <dbReference type="Proteomes" id="UP001195914"/>
    </source>
</evidence>
<gene>
    <name evidence="7" type="ORF">X943_000610</name>
</gene>
<evidence type="ECO:0000256" key="6">
    <source>
        <dbReference type="ARBA" id="ARBA00024036"/>
    </source>
</evidence>
<dbReference type="Pfam" id="PF10609">
    <property type="entry name" value="ParA"/>
    <property type="match status" value="2"/>
</dbReference>
<evidence type="ECO:0000313" key="7">
    <source>
        <dbReference type="EMBL" id="KAK1936836.1"/>
    </source>
</evidence>
<keyword evidence="1" id="KW-0479">Metal-binding</keyword>
<evidence type="ECO:0000256" key="3">
    <source>
        <dbReference type="ARBA" id="ARBA00022840"/>
    </source>
</evidence>
<dbReference type="SUPFAM" id="SSF52540">
    <property type="entry name" value="P-loop containing nucleoside triphosphate hydrolases"/>
    <property type="match status" value="1"/>
</dbReference>
<dbReference type="GO" id="GO:0051539">
    <property type="term" value="F:4 iron, 4 sulfur cluster binding"/>
    <property type="evidence" value="ECO:0007669"/>
    <property type="project" value="TreeGrafter"/>
</dbReference>
<dbReference type="AlphaFoldDB" id="A0AAD9GE38"/>